<comment type="caution">
    <text evidence="1">The sequence shown here is derived from an EMBL/GenBank/DDBJ whole genome shotgun (WGS) entry which is preliminary data.</text>
</comment>
<organism evidence="1 2">
    <name type="scientific">Desulfovibrio falkowii</name>
    <dbReference type="NCBI Taxonomy" id="3136602"/>
    <lineage>
        <taxon>Bacteria</taxon>
        <taxon>Pseudomonadati</taxon>
        <taxon>Thermodesulfobacteriota</taxon>
        <taxon>Desulfovibrionia</taxon>
        <taxon>Desulfovibrionales</taxon>
        <taxon>Desulfovibrionaceae</taxon>
        <taxon>Desulfovibrio</taxon>
    </lineage>
</organism>
<proteinExistence type="predicted"/>
<name>A0ABQ0E678_9BACT</name>
<accession>A0ABQ0E678</accession>
<dbReference type="Proteomes" id="UP001628192">
    <property type="component" value="Unassembled WGS sequence"/>
</dbReference>
<evidence type="ECO:0000313" key="1">
    <source>
        <dbReference type="EMBL" id="GAB1253182.1"/>
    </source>
</evidence>
<sequence>MAPGRFTFENMYFEGLKAFTTVFNSANKLRVHFQWMPAPQQSEQCYVKAALWAASRYAVAGGIAAAMCQHGGWH</sequence>
<dbReference type="EMBL" id="BAAFSG010000001">
    <property type="protein sequence ID" value="GAB1253182.1"/>
    <property type="molecule type" value="Genomic_DNA"/>
</dbReference>
<reference evidence="1 2" key="1">
    <citation type="journal article" date="2025" name="Int. J. Syst. Evol. Microbiol.">
        <title>Desulfovibrio falkowii sp. nov., Porphyromonas miyakawae sp. nov., Mediterraneibacter flintii sp. nov. and Owariibacterium komagatae gen. nov., sp. nov., isolated from human faeces.</title>
        <authorList>
            <person name="Hamaguchi T."/>
            <person name="Ohara M."/>
            <person name="Hisatomi A."/>
            <person name="Sekiguchi K."/>
            <person name="Takeda J.I."/>
            <person name="Ueyama J."/>
            <person name="Ito M."/>
            <person name="Nishiwaki H."/>
            <person name="Ogi T."/>
            <person name="Hirayama M."/>
            <person name="Ohkuma M."/>
            <person name="Sakamoto M."/>
            <person name="Ohno K."/>
        </authorList>
    </citation>
    <scope>NUCLEOTIDE SEQUENCE [LARGE SCALE GENOMIC DNA]</scope>
    <source>
        <strain evidence="1 2">13CB8C</strain>
    </source>
</reference>
<gene>
    <name evidence="1" type="ORF">Defa_06690</name>
</gene>
<evidence type="ECO:0000313" key="2">
    <source>
        <dbReference type="Proteomes" id="UP001628192"/>
    </source>
</evidence>
<protein>
    <submittedName>
        <fullName evidence="1">Uncharacterized protein</fullName>
    </submittedName>
</protein>
<keyword evidence="2" id="KW-1185">Reference proteome</keyword>